<dbReference type="AlphaFoldDB" id="C0GKG2"/>
<feature type="compositionally biased region" description="Basic and acidic residues" evidence="5">
    <location>
        <begin position="342"/>
        <end position="352"/>
    </location>
</feature>
<feature type="region of interest" description="Disordered" evidence="5">
    <location>
        <begin position="366"/>
        <end position="411"/>
    </location>
</feature>
<comment type="similarity">
    <text evidence="1">Belongs to the Mg-chelatase subunits D/I family.</text>
</comment>
<dbReference type="InterPro" id="IPR027417">
    <property type="entry name" value="P-loop_NTPase"/>
</dbReference>
<feature type="region of interest" description="Disordered" evidence="5">
    <location>
        <begin position="332"/>
        <end position="354"/>
    </location>
</feature>
<evidence type="ECO:0000256" key="2">
    <source>
        <dbReference type="ARBA" id="ARBA00022741"/>
    </source>
</evidence>
<dbReference type="RefSeq" id="WP_008518896.1">
    <property type="nucleotide sequence ID" value="NZ_ACJM01000023.1"/>
</dbReference>
<evidence type="ECO:0000256" key="4">
    <source>
        <dbReference type="ARBA" id="ARBA00030759"/>
    </source>
</evidence>
<dbReference type="STRING" id="555088.DealDRAFT_2971"/>
<feature type="compositionally biased region" description="Basic and acidic residues" evidence="5">
    <location>
        <begin position="384"/>
        <end position="399"/>
    </location>
</feature>
<dbReference type="InterPro" id="IPR003593">
    <property type="entry name" value="AAA+_ATPase"/>
</dbReference>
<dbReference type="Proteomes" id="UP000006443">
    <property type="component" value="Unassembled WGS sequence"/>
</dbReference>
<organism evidence="7 8">
    <name type="scientific">Dethiobacter alkaliphilus AHT 1</name>
    <dbReference type="NCBI Taxonomy" id="555088"/>
    <lineage>
        <taxon>Bacteria</taxon>
        <taxon>Bacillati</taxon>
        <taxon>Bacillota</taxon>
        <taxon>Dethiobacteria</taxon>
        <taxon>Dethiobacterales</taxon>
        <taxon>Dethiobacteraceae</taxon>
        <taxon>Dethiobacter</taxon>
    </lineage>
</organism>
<reference evidence="7 8" key="1">
    <citation type="submission" date="2009-02" db="EMBL/GenBank/DDBJ databases">
        <title>Sequencing of the draft genome and assembly of Dethiobacter alkaliphilus AHT 1.</title>
        <authorList>
            <consortium name="US DOE Joint Genome Institute (JGI-PGF)"/>
            <person name="Lucas S."/>
            <person name="Copeland A."/>
            <person name="Lapidus A."/>
            <person name="Glavina del Rio T."/>
            <person name="Dalin E."/>
            <person name="Tice H."/>
            <person name="Bruce D."/>
            <person name="Goodwin L."/>
            <person name="Pitluck S."/>
            <person name="Larimer F."/>
            <person name="Land M.L."/>
            <person name="Hauser L."/>
            <person name="Muyzer G."/>
        </authorList>
    </citation>
    <scope>NUCLEOTIDE SEQUENCE [LARGE SCALE GENOMIC DNA]</scope>
    <source>
        <strain evidence="7 8">AHT 1</strain>
    </source>
</reference>
<feature type="domain" description="AAA+ ATPase" evidence="6">
    <location>
        <begin position="30"/>
        <end position="219"/>
    </location>
</feature>
<dbReference type="EMBL" id="ACJM01000023">
    <property type="protein sequence ID" value="EEG76205.1"/>
    <property type="molecule type" value="Genomic_DNA"/>
</dbReference>
<accession>C0GKG2</accession>
<name>C0GKG2_DETAL</name>
<dbReference type="Pfam" id="PF17863">
    <property type="entry name" value="AAA_lid_2"/>
    <property type="match status" value="1"/>
</dbReference>
<protein>
    <recommendedName>
        <fullName evidence="4">Mg-protoporphyrin IX chelatase</fullName>
    </recommendedName>
</protein>
<evidence type="ECO:0000256" key="1">
    <source>
        <dbReference type="ARBA" id="ARBA00005799"/>
    </source>
</evidence>
<feature type="compositionally biased region" description="Polar residues" evidence="5">
    <location>
        <begin position="401"/>
        <end position="411"/>
    </location>
</feature>
<keyword evidence="8" id="KW-1185">Reference proteome</keyword>
<comment type="caution">
    <text evidence="7">The sequence shown here is derived from an EMBL/GenBank/DDBJ whole genome shotgun (WGS) entry which is preliminary data.</text>
</comment>
<gene>
    <name evidence="7" type="ORF">DealDRAFT_2971</name>
</gene>
<dbReference type="PANTHER" id="PTHR32039">
    <property type="entry name" value="MAGNESIUM-CHELATASE SUBUNIT CHLI"/>
    <property type="match status" value="1"/>
</dbReference>
<dbReference type="InterPro" id="IPR045006">
    <property type="entry name" value="CHLI-like"/>
</dbReference>
<dbReference type="InterPro" id="IPR000523">
    <property type="entry name" value="Mg_chelatse_chII-like_cat_dom"/>
</dbReference>
<keyword evidence="2" id="KW-0547">Nucleotide-binding</keyword>
<feature type="compositionally biased region" description="Polar residues" evidence="5">
    <location>
        <begin position="369"/>
        <end position="383"/>
    </location>
</feature>
<dbReference type="PANTHER" id="PTHR32039:SF9">
    <property type="entry name" value="MAGNESIUM-CHELATASE SUBUNIT CHLI-2, CHLOROPLASTIC"/>
    <property type="match status" value="1"/>
</dbReference>
<dbReference type="GO" id="GO:0005524">
    <property type="term" value="F:ATP binding"/>
    <property type="evidence" value="ECO:0007669"/>
    <property type="project" value="UniProtKB-KW"/>
</dbReference>
<sequence length="411" mass="45319">MEWQNVVFHQGNEELQRFIEIGVLAAKAGVPIHFHVEGVRGTGKTTLIRAAKSRLPQLERVKDCRYNCEAGSPHCPEHQSLTGLESEVVDTPFLEISHSAKVGTVVGSIDLDKLTSVHNPAAAILPGTLPRAHRGIVFVDEINRLADTSPALVDVLLDVMGTKPGRVQIEETGLPTVEMPVNLNVWAASNPDEEPGPLQEIRRQLADRFDFVVRIERPDQPEVIRSIMNASAQNMAISLEAEKQPLSDLSLITLDEQAEDFLSNLYIRYRLESIRGIQAARLGALLHAALYGRRIAGFSDLAAILPAALRHRIEAPKLQEIAAALGEQVVSEQKKATSPAKAKKDPAKDRGPQRYPALWRGLWQRLSKKQNQSSGKTVAVNTPQEEKQDVTQQNEEKKTANVLTNQGETNN</sequence>
<evidence type="ECO:0000259" key="6">
    <source>
        <dbReference type="SMART" id="SM00382"/>
    </source>
</evidence>
<evidence type="ECO:0000256" key="5">
    <source>
        <dbReference type="SAM" id="MobiDB-lite"/>
    </source>
</evidence>
<dbReference type="eggNOG" id="COG1239">
    <property type="taxonomic scope" value="Bacteria"/>
</dbReference>
<dbReference type="Pfam" id="PF01078">
    <property type="entry name" value="Mg_chelatase"/>
    <property type="match status" value="1"/>
</dbReference>
<dbReference type="SUPFAM" id="SSF52540">
    <property type="entry name" value="P-loop containing nucleoside triphosphate hydrolases"/>
    <property type="match status" value="1"/>
</dbReference>
<dbReference type="Gene3D" id="1.10.8.80">
    <property type="entry name" value="Magnesium chelatase subunit I, C-Terminal domain"/>
    <property type="match status" value="1"/>
</dbReference>
<proteinExistence type="inferred from homology"/>
<evidence type="ECO:0000313" key="7">
    <source>
        <dbReference type="EMBL" id="EEG76205.1"/>
    </source>
</evidence>
<dbReference type="Gene3D" id="3.40.50.300">
    <property type="entry name" value="P-loop containing nucleotide triphosphate hydrolases"/>
    <property type="match status" value="1"/>
</dbReference>
<keyword evidence="3" id="KW-0067">ATP-binding</keyword>
<dbReference type="CDD" id="cd00009">
    <property type="entry name" value="AAA"/>
    <property type="match status" value="1"/>
</dbReference>
<dbReference type="SMART" id="SM00382">
    <property type="entry name" value="AAA"/>
    <property type="match status" value="1"/>
</dbReference>
<dbReference type="OrthoDB" id="9775079at2"/>
<evidence type="ECO:0000313" key="8">
    <source>
        <dbReference type="Proteomes" id="UP000006443"/>
    </source>
</evidence>
<evidence type="ECO:0000256" key="3">
    <source>
        <dbReference type="ARBA" id="ARBA00022840"/>
    </source>
</evidence>
<dbReference type="InterPro" id="IPR041628">
    <property type="entry name" value="ChlI/MoxR_AAA_lid"/>
</dbReference>